<evidence type="ECO:0000256" key="6">
    <source>
        <dbReference type="ARBA" id="ARBA00023163"/>
    </source>
</evidence>
<dbReference type="PROSITE" id="PS50071">
    <property type="entry name" value="HOMEOBOX_2"/>
    <property type="match status" value="1"/>
</dbReference>
<comment type="similarity">
    <text evidence="8">Belongs to the WUS homeobox family.</text>
</comment>
<evidence type="ECO:0000256" key="11">
    <source>
        <dbReference type="SAM" id="MobiDB-lite"/>
    </source>
</evidence>
<comment type="subcellular location">
    <subcellularLocation>
        <location evidence="1 9 10">Nucleus</location>
    </subcellularLocation>
</comment>
<protein>
    <recommendedName>
        <fullName evidence="12">Homeobox domain-containing protein</fullName>
    </recommendedName>
</protein>
<keyword evidence="6" id="KW-0804">Transcription</keyword>
<proteinExistence type="inferred from homology"/>
<feature type="region of interest" description="Disordered" evidence="11">
    <location>
        <begin position="182"/>
        <end position="203"/>
    </location>
</feature>
<sequence>MEGENLCSNSTSSGSRWNPTKEQINMLESLYMQGLRTPSAEQIQQITEKLRVYGHIEGKNVFYWFQNHKARQRQKQKQENIAYLNRFLHTTPVFPTYQNVVCSPYYVQPPQSDLGFYSQYSKVPVPLPGGFNTRIIPENIGKNKDKVIHPRSRNEEFDVISNKKWSNQETLDLFPVHPTGILQAKTGSPNSAENSTPSSPSSSENNCIFGHPFFDFLCGNGPYESH</sequence>
<evidence type="ECO:0000313" key="13">
    <source>
        <dbReference type="EMBL" id="CAI9754550.1"/>
    </source>
</evidence>
<evidence type="ECO:0000256" key="4">
    <source>
        <dbReference type="ARBA" id="ARBA00023125"/>
    </source>
</evidence>
<evidence type="ECO:0000256" key="1">
    <source>
        <dbReference type="ARBA" id="ARBA00004123"/>
    </source>
</evidence>
<name>A0AAD1YPA5_9LAMI</name>
<keyword evidence="2" id="KW-0217">Developmental protein</keyword>
<dbReference type="SUPFAM" id="SSF46689">
    <property type="entry name" value="Homeodomain-like"/>
    <property type="match status" value="1"/>
</dbReference>
<organism evidence="13 14">
    <name type="scientific">Fraxinus pennsylvanica</name>
    <dbReference type="NCBI Taxonomy" id="56036"/>
    <lineage>
        <taxon>Eukaryota</taxon>
        <taxon>Viridiplantae</taxon>
        <taxon>Streptophyta</taxon>
        <taxon>Embryophyta</taxon>
        <taxon>Tracheophyta</taxon>
        <taxon>Spermatophyta</taxon>
        <taxon>Magnoliopsida</taxon>
        <taxon>eudicotyledons</taxon>
        <taxon>Gunneridae</taxon>
        <taxon>Pentapetalae</taxon>
        <taxon>asterids</taxon>
        <taxon>lamiids</taxon>
        <taxon>Lamiales</taxon>
        <taxon>Oleaceae</taxon>
        <taxon>Oleeae</taxon>
        <taxon>Fraxinus</taxon>
    </lineage>
</organism>
<dbReference type="GO" id="GO:0099402">
    <property type="term" value="P:plant organ development"/>
    <property type="evidence" value="ECO:0007669"/>
    <property type="project" value="InterPro"/>
</dbReference>
<dbReference type="CDD" id="cd00086">
    <property type="entry name" value="homeodomain"/>
    <property type="match status" value="1"/>
</dbReference>
<evidence type="ECO:0000256" key="9">
    <source>
        <dbReference type="PROSITE-ProRule" id="PRU00108"/>
    </source>
</evidence>
<dbReference type="SMART" id="SM00389">
    <property type="entry name" value="HOX"/>
    <property type="match status" value="1"/>
</dbReference>
<evidence type="ECO:0000256" key="8">
    <source>
        <dbReference type="ARBA" id="ARBA00024040"/>
    </source>
</evidence>
<evidence type="ECO:0000256" key="2">
    <source>
        <dbReference type="ARBA" id="ARBA00022473"/>
    </source>
</evidence>
<keyword evidence="3" id="KW-0805">Transcription regulation</keyword>
<dbReference type="InterPro" id="IPR009057">
    <property type="entry name" value="Homeodomain-like_sf"/>
</dbReference>
<reference evidence="13" key="1">
    <citation type="submission" date="2023-05" db="EMBL/GenBank/DDBJ databases">
        <authorList>
            <person name="Huff M."/>
        </authorList>
    </citation>
    <scope>NUCLEOTIDE SEQUENCE</scope>
</reference>
<evidence type="ECO:0000256" key="10">
    <source>
        <dbReference type="RuleBase" id="RU000682"/>
    </source>
</evidence>
<evidence type="ECO:0000259" key="12">
    <source>
        <dbReference type="PROSITE" id="PS50071"/>
    </source>
</evidence>
<feature type="DNA-binding region" description="Homeobox" evidence="9">
    <location>
        <begin position="12"/>
        <end position="76"/>
    </location>
</feature>
<dbReference type="GO" id="GO:0005634">
    <property type="term" value="C:nucleus"/>
    <property type="evidence" value="ECO:0007669"/>
    <property type="project" value="UniProtKB-SubCell"/>
</dbReference>
<dbReference type="InterPro" id="IPR044555">
    <property type="entry name" value="WUSCHEL-like"/>
</dbReference>
<dbReference type="PANTHER" id="PTHR45940:SF6">
    <property type="entry name" value="WUSCHEL-RELATED HOMEOBOX 2"/>
    <property type="match status" value="1"/>
</dbReference>
<dbReference type="Proteomes" id="UP000834106">
    <property type="component" value="Chromosome 1"/>
</dbReference>
<keyword evidence="5 9" id="KW-0371">Homeobox</keyword>
<dbReference type="PANTHER" id="PTHR45940">
    <property type="entry name" value="WUSCHEL-RELATED HOMEOBOX 1-RELATED"/>
    <property type="match status" value="1"/>
</dbReference>
<evidence type="ECO:0000313" key="14">
    <source>
        <dbReference type="Proteomes" id="UP000834106"/>
    </source>
</evidence>
<dbReference type="InterPro" id="IPR001356">
    <property type="entry name" value="HD"/>
</dbReference>
<dbReference type="Gene3D" id="1.10.10.60">
    <property type="entry name" value="Homeodomain-like"/>
    <property type="match status" value="1"/>
</dbReference>
<evidence type="ECO:0000256" key="7">
    <source>
        <dbReference type="ARBA" id="ARBA00023242"/>
    </source>
</evidence>
<feature type="domain" description="Homeobox" evidence="12">
    <location>
        <begin position="10"/>
        <end position="75"/>
    </location>
</feature>
<dbReference type="GO" id="GO:0003700">
    <property type="term" value="F:DNA-binding transcription factor activity"/>
    <property type="evidence" value="ECO:0007669"/>
    <property type="project" value="InterPro"/>
</dbReference>
<dbReference type="Pfam" id="PF00046">
    <property type="entry name" value="Homeodomain"/>
    <property type="match status" value="1"/>
</dbReference>
<keyword evidence="4 9" id="KW-0238">DNA-binding</keyword>
<dbReference type="GO" id="GO:0003677">
    <property type="term" value="F:DNA binding"/>
    <property type="evidence" value="ECO:0007669"/>
    <property type="project" value="UniProtKB-UniRule"/>
</dbReference>
<evidence type="ECO:0000256" key="3">
    <source>
        <dbReference type="ARBA" id="ARBA00023015"/>
    </source>
</evidence>
<gene>
    <name evidence="13" type="ORF">FPE_LOCUS1981</name>
</gene>
<dbReference type="FunFam" id="1.10.10.60:FF:000146">
    <property type="entry name" value="WUSCHEL-related homeobox 4"/>
    <property type="match status" value="1"/>
</dbReference>
<dbReference type="EMBL" id="OU503036">
    <property type="protein sequence ID" value="CAI9754550.1"/>
    <property type="molecule type" value="Genomic_DNA"/>
</dbReference>
<accession>A0AAD1YPA5</accession>
<evidence type="ECO:0000256" key="5">
    <source>
        <dbReference type="ARBA" id="ARBA00023155"/>
    </source>
</evidence>
<dbReference type="AlphaFoldDB" id="A0AAD1YPA5"/>
<keyword evidence="7 9" id="KW-0539">Nucleus</keyword>
<keyword evidence="14" id="KW-1185">Reference proteome</keyword>
<feature type="compositionally biased region" description="Low complexity" evidence="11">
    <location>
        <begin position="188"/>
        <end position="203"/>
    </location>
</feature>